<proteinExistence type="predicted"/>
<dbReference type="SUPFAM" id="SSF48452">
    <property type="entry name" value="TPR-like"/>
    <property type="match status" value="1"/>
</dbReference>
<reference evidence="2 3" key="1">
    <citation type="submission" date="2019-10" db="EMBL/GenBank/DDBJ databases">
        <title>Taxonomy of Antarctic Massilia spp.: description of Massilia rubra sp. nov., Massilia aquatica sp. nov., Massilia mucilaginosa sp. nov., Massilia frigida sp. nov. isolated from streams, lakes and regoliths.</title>
        <authorList>
            <person name="Holochova P."/>
            <person name="Sedlacek I."/>
            <person name="Kralova S."/>
            <person name="Maslanova I."/>
            <person name="Busse H.-J."/>
            <person name="Stankova E."/>
            <person name="Vrbovska V."/>
            <person name="Kovarovic V."/>
            <person name="Bartak M."/>
            <person name="Svec P."/>
            <person name="Pantucek R."/>
        </authorList>
    </citation>
    <scope>NUCLEOTIDE SEQUENCE [LARGE SCALE GENOMIC DNA]</scope>
    <source>
        <strain evidence="2 3">CCM 8694</strain>
    </source>
</reference>
<dbReference type="PANTHER" id="PTHR34203">
    <property type="entry name" value="METHYLTRANSFERASE, FKBM FAMILY PROTEIN"/>
    <property type="match status" value="1"/>
</dbReference>
<dbReference type="RefSeq" id="WP_167238928.1">
    <property type="nucleotide sequence ID" value="NZ_WHJF01000066.1"/>
</dbReference>
<evidence type="ECO:0000313" key="2">
    <source>
        <dbReference type="EMBL" id="NHZ64911.1"/>
    </source>
</evidence>
<dbReference type="EMBL" id="WHJF01000066">
    <property type="protein sequence ID" value="NHZ64911.1"/>
    <property type="molecule type" value="Genomic_DNA"/>
</dbReference>
<comment type="caution">
    <text evidence="2">The sequence shown here is derived from an EMBL/GenBank/DDBJ whole genome shotgun (WGS) entry which is preliminary data.</text>
</comment>
<keyword evidence="2" id="KW-0808">Transferase</keyword>
<dbReference type="Gene3D" id="1.25.40.10">
    <property type="entry name" value="Tetratricopeptide repeat domain"/>
    <property type="match status" value="1"/>
</dbReference>
<dbReference type="GO" id="GO:0008168">
    <property type="term" value="F:methyltransferase activity"/>
    <property type="evidence" value="ECO:0007669"/>
    <property type="project" value="UniProtKB-KW"/>
</dbReference>
<dbReference type="SUPFAM" id="SSF53335">
    <property type="entry name" value="S-adenosyl-L-methionine-dependent methyltransferases"/>
    <property type="match status" value="1"/>
</dbReference>
<protein>
    <submittedName>
        <fullName evidence="2">FkbM family methyltransferase</fullName>
    </submittedName>
</protein>
<dbReference type="Proteomes" id="UP000610594">
    <property type="component" value="Unassembled WGS sequence"/>
</dbReference>
<dbReference type="Pfam" id="PF05050">
    <property type="entry name" value="Methyltransf_21"/>
    <property type="match status" value="1"/>
</dbReference>
<sequence length="526" mass="57151">MFDRLRVAMRRWLLGDSERIGAGTRAESPGAAGCADSVVAMAAPPAAHAVDHLRNPDMQDGRAAGRLPAHDKQLLEQACVLWHIGDWSALAGVGCETLQHHPDRARIALMVAAAHLQLRQAAQGRRFLQLAQEYGCPKKQIAHILISGVHNTLGRAHIANGQRQRALAHFDSAIALASPAGAARTSAQARAHEQFAQLHAARTAAASGAAQPRLRLHAQPCAALPADLATAFFQQAHQARILAALEEACGDLIAGLAMPAIESTSVTYRGKDYYFVHFEDDYIPRTMRSSGLFYEVAFLNLLARLHQPHKLIVDGGANLGNHSIFFAGVMQAQVIAFEPQPHNHLLLCANRSLNGLDAKIDIRPTALGARADMATLHLAQENNYGTYSCVTPDEGRTGTVHDGIAVTVATLDSELAAHINDISILKLDIEGMELDALHGARKLLERSQPLVAVECFNKAKYAAIKDFLASFDYFVIDSMNATPTFIFLCKRNAFHMQALTSHLERVSIDKLKKNSEFNYPEPGAVR</sequence>
<evidence type="ECO:0000259" key="1">
    <source>
        <dbReference type="Pfam" id="PF05050"/>
    </source>
</evidence>
<keyword evidence="3" id="KW-1185">Reference proteome</keyword>
<organism evidence="2 3">
    <name type="scientific">Massilia genomosp. 1</name>
    <dbReference type="NCBI Taxonomy" id="2609280"/>
    <lineage>
        <taxon>Bacteria</taxon>
        <taxon>Pseudomonadati</taxon>
        <taxon>Pseudomonadota</taxon>
        <taxon>Betaproteobacteria</taxon>
        <taxon>Burkholderiales</taxon>
        <taxon>Oxalobacteraceae</taxon>
        <taxon>Telluria group</taxon>
        <taxon>Massilia</taxon>
    </lineage>
</organism>
<dbReference type="Gene3D" id="3.40.50.150">
    <property type="entry name" value="Vaccinia Virus protein VP39"/>
    <property type="match status" value="1"/>
</dbReference>
<dbReference type="InterPro" id="IPR011990">
    <property type="entry name" value="TPR-like_helical_dom_sf"/>
</dbReference>
<dbReference type="InterPro" id="IPR029063">
    <property type="entry name" value="SAM-dependent_MTases_sf"/>
</dbReference>
<evidence type="ECO:0000313" key="3">
    <source>
        <dbReference type="Proteomes" id="UP000610594"/>
    </source>
</evidence>
<name>A0ABX0MXB9_9BURK</name>
<dbReference type="PANTHER" id="PTHR34203:SF15">
    <property type="entry name" value="SLL1173 PROTEIN"/>
    <property type="match status" value="1"/>
</dbReference>
<dbReference type="InterPro" id="IPR052514">
    <property type="entry name" value="SAM-dependent_MTase"/>
</dbReference>
<dbReference type="NCBIfam" id="TIGR01444">
    <property type="entry name" value="fkbM_fam"/>
    <property type="match status" value="1"/>
</dbReference>
<feature type="domain" description="Methyltransferase FkbM" evidence="1">
    <location>
        <begin position="315"/>
        <end position="473"/>
    </location>
</feature>
<keyword evidence="2" id="KW-0489">Methyltransferase</keyword>
<accession>A0ABX0MXB9</accession>
<dbReference type="GO" id="GO:0032259">
    <property type="term" value="P:methylation"/>
    <property type="evidence" value="ECO:0007669"/>
    <property type="project" value="UniProtKB-KW"/>
</dbReference>
<gene>
    <name evidence="2" type="ORF">F1735_21855</name>
</gene>
<dbReference type="InterPro" id="IPR006342">
    <property type="entry name" value="FkbM_mtfrase"/>
</dbReference>